<accession>A0ABT8RJW1</accession>
<name>A0ABT8RJW1_9BACT</name>
<keyword evidence="1" id="KW-0732">Signal</keyword>
<organism evidence="2 3">
    <name type="scientific">Rhodocytophaga aerolata</name>
    <dbReference type="NCBI Taxonomy" id="455078"/>
    <lineage>
        <taxon>Bacteria</taxon>
        <taxon>Pseudomonadati</taxon>
        <taxon>Bacteroidota</taxon>
        <taxon>Cytophagia</taxon>
        <taxon>Cytophagales</taxon>
        <taxon>Rhodocytophagaceae</taxon>
        <taxon>Rhodocytophaga</taxon>
    </lineage>
</organism>
<feature type="signal peptide" evidence="1">
    <location>
        <begin position="1"/>
        <end position="21"/>
    </location>
</feature>
<evidence type="ECO:0000313" key="2">
    <source>
        <dbReference type="EMBL" id="MDO1451285.1"/>
    </source>
</evidence>
<feature type="chain" id="PRO_5046627555" description="Lipoprotein" evidence="1">
    <location>
        <begin position="22"/>
        <end position="157"/>
    </location>
</feature>
<dbReference type="Proteomes" id="UP001168528">
    <property type="component" value="Unassembled WGS sequence"/>
</dbReference>
<reference evidence="2" key="1">
    <citation type="submission" date="2023-07" db="EMBL/GenBank/DDBJ databases">
        <title>The genome sequence of Rhodocytophaga aerolata KACC 12507.</title>
        <authorList>
            <person name="Zhang X."/>
        </authorList>
    </citation>
    <scope>NUCLEOTIDE SEQUENCE</scope>
    <source>
        <strain evidence="2">KACC 12507</strain>
    </source>
</reference>
<evidence type="ECO:0000256" key="1">
    <source>
        <dbReference type="SAM" id="SignalP"/>
    </source>
</evidence>
<protein>
    <recommendedName>
        <fullName evidence="4">Lipoprotein</fullName>
    </recommendedName>
</protein>
<gene>
    <name evidence="2" type="ORF">Q0590_33735</name>
</gene>
<dbReference type="EMBL" id="JAUKPO010000051">
    <property type="protein sequence ID" value="MDO1451285.1"/>
    <property type="molecule type" value="Genomic_DNA"/>
</dbReference>
<proteinExistence type="predicted"/>
<evidence type="ECO:0008006" key="4">
    <source>
        <dbReference type="Google" id="ProtNLM"/>
    </source>
</evidence>
<keyword evidence="3" id="KW-1185">Reference proteome</keyword>
<dbReference type="RefSeq" id="WP_302042084.1">
    <property type="nucleotide sequence ID" value="NZ_JAUKPO010000051.1"/>
</dbReference>
<comment type="caution">
    <text evidence="2">The sequence shown here is derived from an EMBL/GenBank/DDBJ whole genome shotgun (WGS) entry which is preliminary data.</text>
</comment>
<sequence>MRILMLMFVLLAMLEGCSTNYNNDKFNKSVWLSNSDMTNTNNPRAGMTKDLFENYLKPGVHRDSILILLGQPYSEKIENRIPKGIEFPDSLSLTDSVNFRKENQERALKNINDWMKTYGQPDTLMFYPVGWSMIDPNFMVIKFRHDSTAYEFWIEQH</sequence>
<evidence type="ECO:0000313" key="3">
    <source>
        <dbReference type="Proteomes" id="UP001168528"/>
    </source>
</evidence>